<dbReference type="PANTHER" id="PTHR30097">
    <property type="entry name" value="CATION EFFLUX SYSTEM PROTEIN CUSB"/>
    <property type="match status" value="1"/>
</dbReference>
<dbReference type="PANTHER" id="PTHR30097:SF4">
    <property type="entry name" value="SLR6042 PROTEIN"/>
    <property type="match status" value="1"/>
</dbReference>
<evidence type="ECO:0000256" key="1">
    <source>
        <dbReference type="ARBA" id="ARBA00022448"/>
    </source>
</evidence>
<keyword evidence="1" id="KW-0813">Transport</keyword>
<keyword evidence="5" id="KW-1185">Reference proteome</keyword>
<keyword evidence="2" id="KW-0175">Coiled coil</keyword>
<dbReference type="Gene3D" id="2.40.30.170">
    <property type="match status" value="1"/>
</dbReference>
<dbReference type="EMBL" id="JAJTWT010000019">
    <property type="protein sequence ID" value="MCE4540598.1"/>
    <property type="molecule type" value="Genomic_DNA"/>
</dbReference>
<keyword evidence="3" id="KW-0732">Signal</keyword>
<dbReference type="InterPro" id="IPR051909">
    <property type="entry name" value="MFP_Cation_Efflux"/>
</dbReference>
<protein>
    <submittedName>
        <fullName evidence="4">Efflux RND transporter periplasmic adaptor subunit</fullName>
    </submittedName>
</protein>
<feature type="signal peptide" evidence="3">
    <location>
        <begin position="1"/>
        <end position="22"/>
    </location>
</feature>
<sequence>MKRLLVALISVGLFAAATVACASPGAHGPNGEHLDGPAVAKVDGLARLPDGSVQVPVPAQRRMGLLTRFVPLTDAPAALQLPGRVIVDPNAGGRVQTVQGGRIEPGPRGLPVAGRRVRRGEVLAYVRFHGEPFAKANQQAALAELQANREIAAQRLQRLRSLEGSVPRKDVEAAEAELASLRTRERDVGASLQAREALTAPVDGVIASANALAGQVVESRDVLFEVVDPSHVLVEASTADPAIVPRISGARLQEQGDVKLTLAGASRVLRDGQLTLTFHAQTDKGRALPLAVGQTVGVIVTLDTQLKGFVLPASAVVRNPANEAIVWIKSGAERYIPQPVAYRPLDSASVVVTQGLGEANRVVVQGAALIAQIR</sequence>
<dbReference type="RefSeq" id="WP_233395126.1">
    <property type="nucleotide sequence ID" value="NZ_JAJTWT010000019.1"/>
</dbReference>
<evidence type="ECO:0000256" key="2">
    <source>
        <dbReference type="SAM" id="Coils"/>
    </source>
</evidence>
<organism evidence="4 5">
    <name type="scientific">Pelomonas caseinilytica</name>
    <dbReference type="NCBI Taxonomy" id="2906763"/>
    <lineage>
        <taxon>Bacteria</taxon>
        <taxon>Pseudomonadati</taxon>
        <taxon>Pseudomonadota</taxon>
        <taxon>Betaproteobacteria</taxon>
        <taxon>Burkholderiales</taxon>
        <taxon>Sphaerotilaceae</taxon>
        <taxon>Roseateles</taxon>
    </lineage>
</organism>
<dbReference type="PROSITE" id="PS51257">
    <property type="entry name" value="PROKAR_LIPOPROTEIN"/>
    <property type="match status" value="1"/>
</dbReference>
<dbReference type="Gene3D" id="2.40.420.20">
    <property type="match status" value="1"/>
</dbReference>
<evidence type="ECO:0000256" key="3">
    <source>
        <dbReference type="SAM" id="SignalP"/>
    </source>
</evidence>
<gene>
    <name evidence="4" type="ORF">LXT12_25490</name>
</gene>
<evidence type="ECO:0000313" key="4">
    <source>
        <dbReference type="EMBL" id="MCE4540598.1"/>
    </source>
</evidence>
<comment type="caution">
    <text evidence="4">The sequence shown here is derived from an EMBL/GenBank/DDBJ whole genome shotgun (WGS) entry which is preliminary data.</text>
</comment>
<accession>A0ABS8XPI4</accession>
<dbReference type="Proteomes" id="UP001201463">
    <property type="component" value="Unassembled WGS sequence"/>
</dbReference>
<dbReference type="Gene3D" id="1.10.287.470">
    <property type="entry name" value="Helix hairpin bin"/>
    <property type="match status" value="1"/>
</dbReference>
<reference evidence="4 5" key="1">
    <citation type="submission" date="2021-12" db="EMBL/GenBank/DDBJ databases">
        <title>Genome seq of p7.</title>
        <authorList>
            <person name="Seo T."/>
        </authorList>
    </citation>
    <scope>NUCLEOTIDE SEQUENCE [LARGE SCALE GENOMIC DNA]</scope>
    <source>
        <strain evidence="4 5">P7</strain>
    </source>
</reference>
<dbReference type="SUPFAM" id="SSF111369">
    <property type="entry name" value="HlyD-like secretion proteins"/>
    <property type="match status" value="1"/>
</dbReference>
<evidence type="ECO:0000313" key="5">
    <source>
        <dbReference type="Proteomes" id="UP001201463"/>
    </source>
</evidence>
<feature type="chain" id="PRO_5046033714" evidence="3">
    <location>
        <begin position="23"/>
        <end position="374"/>
    </location>
</feature>
<feature type="coiled-coil region" evidence="2">
    <location>
        <begin position="135"/>
        <end position="162"/>
    </location>
</feature>
<dbReference type="Gene3D" id="2.40.50.100">
    <property type="match status" value="1"/>
</dbReference>
<proteinExistence type="predicted"/>
<name>A0ABS8XPI4_9BURK</name>